<accession>A0ACB8R8M2</accession>
<reference evidence="1" key="2">
    <citation type="journal article" date="2022" name="New Phytol.">
        <title>Evolutionary transition to the ectomycorrhizal habit in the genomes of a hyperdiverse lineage of mushroom-forming fungi.</title>
        <authorList>
            <person name="Looney B."/>
            <person name="Miyauchi S."/>
            <person name="Morin E."/>
            <person name="Drula E."/>
            <person name="Courty P.E."/>
            <person name="Kohler A."/>
            <person name="Kuo A."/>
            <person name="LaButti K."/>
            <person name="Pangilinan J."/>
            <person name="Lipzen A."/>
            <person name="Riley R."/>
            <person name="Andreopoulos W."/>
            <person name="He G."/>
            <person name="Johnson J."/>
            <person name="Nolan M."/>
            <person name="Tritt A."/>
            <person name="Barry K.W."/>
            <person name="Grigoriev I.V."/>
            <person name="Nagy L.G."/>
            <person name="Hibbett D."/>
            <person name="Henrissat B."/>
            <person name="Matheny P.B."/>
            <person name="Labbe J."/>
            <person name="Martin F.M."/>
        </authorList>
    </citation>
    <scope>NUCLEOTIDE SEQUENCE</scope>
    <source>
        <strain evidence="1">FP105234-sp</strain>
    </source>
</reference>
<protein>
    <submittedName>
        <fullName evidence="1">Uncharacterized protein</fullName>
    </submittedName>
</protein>
<organism evidence="1 2">
    <name type="scientific">Auriscalpium vulgare</name>
    <dbReference type="NCBI Taxonomy" id="40419"/>
    <lineage>
        <taxon>Eukaryota</taxon>
        <taxon>Fungi</taxon>
        <taxon>Dikarya</taxon>
        <taxon>Basidiomycota</taxon>
        <taxon>Agaricomycotina</taxon>
        <taxon>Agaricomycetes</taxon>
        <taxon>Russulales</taxon>
        <taxon>Auriscalpiaceae</taxon>
        <taxon>Auriscalpium</taxon>
    </lineage>
</organism>
<dbReference type="Proteomes" id="UP000814033">
    <property type="component" value="Unassembled WGS sequence"/>
</dbReference>
<reference evidence="1" key="1">
    <citation type="submission" date="2021-02" db="EMBL/GenBank/DDBJ databases">
        <authorList>
            <consortium name="DOE Joint Genome Institute"/>
            <person name="Ahrendt S."/>
            <person name="Looney B.P."/>
            <person name="Miyauchi S."/>
            <person name="Morin E."/>
            <person name="Drula E."/>
            <person name="Courty P.E."/>
            <person name="Chicoki N."/>
            <person name="Fauchery L."/>
            <person name="Kohler A."/>
            <person name="Kuo A."/>
            <person name="Labutti K."/>
            <person name="Pangilinan J."/>
            <person name="Lipzen A."/>
            <person name="Riley R."/>
            <person name="Andreopoulos W."/>
            <person name="He G."/>
            <person name="Johnson J."/>
            <person name="Barry K.W."/>
            <person name="Grigoriev I.V."/>
            <person name="Nagy L."/>
            <person name="Hibbett D."/>
            <person name="Henrissat B."/>
            <person name="Matheny P.B."/>
            <person name="Labbe J."/>
            <person name="Martin F."/>
        </authorList>
    </citation>
    <scope>NUCLEOTIDE SEQUENCE</scope>
    <source>
        <strain evidence="1">FP105234-sp</strain>
    </source>
</reference>
<keyword evidence="2" id="KW-1185">Reference proteome</keyword>
<sequence length="424" mass="45302">MAHCPIKPACPPSFSLHSFFFDRIHPPTHPSTLLPQHTMLFAVPPAPQAHTPYPYHHSPSASAYPAYLPAPHAPSARSYFNSPDDYASAFIPTDLEASEARYRRALAEVRAAESARAAAVLRHQREAAFRRQLEQLAIQAEAERAQREHALQLHREQERAQQQRQFLQALDRYQRDSLRAQPRRAVRYDPADPLSLGYPAPRSPAPAKHGEDAASLQDILDLFYGQQPTRTPTAVGPAVETSLSPADGSEAHAVPEGDNTITSATPAAQGEDVPAQSVAELSVAAPVTVNEAENDVAVIESLPSPADGSAAAVVSVVSPTPTPTPEADATPLDASAEPPVIESADAEMEAPHSPRELEATSPSQSSSPFLDSLAHDQFTFPPRRGTSAHEDTGDAVLVHGADGGSEGEGERSADEWSEVDAADA</sequence>
<comment type="caution">
    <text evidence="1">The sequence shown here is derived from an EMBL/GenBank/DDBJ whole genome shotgun (WGS) entry which is preliminary data.</text>
</comment>
<dbReference type="EMBL" id="MU276197">
    <property type="protein sequence ID" value="KAI0040424.1"/>
    <property type="molecule type" value="Genomic_DNA"/>
</dbReference>
<proteinExistence type="predicted"/>
<evidence type="ECO:0000313" key="2">
    <source>
        <dbReference type="Proteomes" id="UP000814033"/>
    </source>
</evidence>
<name>A0ACB8R8M2_9AGAM</name>
<evidence type="ECO:0000313" key="1">
    <source>
        <dbReference type="EMBL" id="KAI0040424.1"/>
    </source>
</evidence>
<gene>
    <name evidence="1" type="ORF">FA95DRAFT_1599430</name>
</gene>